<dbReference type="InterPro" id="IPR000757">
    <property type="entry name" value="Beta-glucanase-like"/>
</dbReference>
<keyword evidence="13" id="KW-0326">Glycosidase</keyword>
<comment type="similarity">
    <text evidence="15">Belongs to the glycosyl hydrolase 16 family. CRH1 subfamily.</text>
</comment>
<dbReference type="Proteomes" id="UP000242525">
    <property type="component" value="Unassembled WGS sequence"/>
</dbReference>
<gene>
    <name evidence="22" type="ORF">BN980_GECA22s01561g</name>
</gene>
<comment type="catalytic activity">
    <reaction evidence="1">
        <text>Random endo-hydrolysis of N-acetyl-beta-D-glucosaminide (1-&gt;4)-beta-linkages in chitin and chitodextrins.</text>
        <dbReference type="EC" id="3.2.1.14"/>
    </reaction>
</comment>
<feature type="signal peptide" evidence="20">
    <location>
        <begin position="1"/>
        <end position="15"/>
    </location>
</feature>
<evidence type="ECO:0000256" key="16">
    <source>
        <dbReference type="PIRNR" id="PIRNR037299"/>
    </source>
</evidence>
<dbReference type="PANTHER" id="PTHR10963">
    <property type="entry name" value="GLYCOSYL HYDROLASE-RELATED"/>
    <property type="match status" value="1"/>
</dbReference>
<keyword evidence="6" id="KW-0808">Transferase</keyword>
<keyword evidence="23" id="KW-1185">Reference proteome</keyword>
<keyword evidence="10 18" id="KW-1015">Disulfide bond</keyword>
<dbReference type="CDD" id="cd02183">
    <property type="entry name" value="GH16_fungal_CRH1_transglycosylase"/>
    <property type="match status" value="1"/>
</dbReference>
<dbReference type="Pfam" id="PF00722">
    <property type="entry name" value="Glyco_hydro_16"/>
    <property type="match status" value="1"/>
</dbReference>
<evidence type="ECO:0000256" key="5">
    <source>
        <dbReference type="ARBA" id="ARBA00022676"/>
    </source>
</evidence>
<keyword evidence="11" id="KW-0325">Glycoprotein</keyword>
<feature type="domain" description="GH16" evidence="21">
    <location>
        <begin position="40"/>
        <end position="227"/>
    </location>
</feature>
<evidence type="ECO:0000256" key="11">
    <source>
        <dbReference type="ARBA" id="ARBA00023180"/>
    </source>
</evidence>
<evidence type="ECO:0000313" key="23">
    <source>
        <dbReference type="Proteomes" id="UP000242525"/>
    </source>
</evidence>
<evidence type="ECO:0000256" key="14">
    <source>
        <dbReference type="ARBA" id="ARBA00023316"/>
    </source>
</evidence>
<dbReference type="STRING" id="1173061.A0A0J9XJ89"/>
<dbReference type="InterPro" id="IPR050546">
    <property type="entry name" value="Glycosyl_Hydrlase_16"/>
</dbReference>
<dbReference type="AlphaFoldDB" id="A0A0J9XJ89"/>
<dbReference type="GO" id="GO:0016757">
    <property type="term" value="F:glycosyltransferase activity"/>
    <property type="evidence" value="ECO:0007669"/>
    <property type="project" value="UniProtKB-KW"/>
</dbReference>
<accession>A0A0J9XJ89</accession>
<keyword evidence="5" id="KW-0328">Glycosyltransferase</keyword>
<organism evidence="22 23">
    <name type="scientific">Geotrichum candidum</name>
    <name type="common">Oospora lactis</name>
    <name type="synonym">Dipodascus geotrichum</name>
    <dbReference type="NCBI Taxonomy" id="1173061"/>
    <lineage>
        <taxon>Eukaryota</taxon>
        <taxon>Fungi</taxon>
        <taxon>Dikarya</taxon>
        <taxon>Ascomycota</taxon>
        <taxon>Saccharomycotina</taxon>
        <taxon>Dipodascomycetes</taxon>
        <taxon>Dipodascales</taxon>
        <taxon>Dipodascaceae</taxon>
        <taxon>Geotrichum</taxon>
    </lineage>
</organism>
<evidence type="ECO:0000256" key="10">
    <source>
        <dbReference type="ARBA" id="ARBA00023157"/>
    </source>
</evidence>
<dbReference type="PANTHER" id="PTHR10963:SF68">
    <property type="entry name" value="GLYCOSIDASE CRH1-RELATED"/>
    <property type="match status" value="1"/>
</dbReference>
<dbReference type="SUPFAM" id="SSF49899">
    <property type="entry name" value="Concanavalin A-like lectins/glucanases"/>
    <property type="match status" value="1"/>
</dbReference>
<evidence type="ECO:0000313" key="22">
    <source>
        <dbReference type="EMBL" id="CDO57550.1"/>
    </source>
</evidence>
<dbReference type="GO" id="GO:0005975">
    <property type="term" value="P:carbohydrate metabolic process"/>
    <property type="evidence" value="ECO:0007669"/>
    <property type="project" value="InterPro"/>
</dbReference>
<keyword evidence="7 20" id="KW-0732">Signal</keyword>
<feature type="region of interest" description="Disordered" evidence="19">
    <location>
        <begin position="268"/>
        <end position="327"/>
    </location>
</feature>
<dbReference type="Gene3D" id="2.60.120.200">
    <property type="match status" value="1"/>
</dbReference>
<evidence type="ECO:0000256" key="13">
    <source>
        <dbReference type="ARBA" id="ARBA00023295"/>
    </source>
</evidence>
<dbReference type="GO" id="GO:0008843">
    <property type="term" value="F:endochitinase activity"/>
    <property type="evidence" value="ECO:0007669"/>
    <property type="project" value="UniProtKB-EC"/>
</dbReference>
<keyword evidence="9 16" id="KW-0472">Membrane</keyword>
<feature type="active site" description="Nucleophile" evidence="17">
    <location>
        <position position="119"/>
    </location>
</feature>
<dbReference type="PROSITE" id="PS51762">
    <property type="entry name" value="GH16_2"/>
    <property type="match status" value="1"/>
</dbReference>
<feature type="active site" description="Proton donor" evidence="17">
    <location>
        <position position="123"/>
    </location>
</feature>
<evidence type="ECO:0000256" key="17">
    <source>
        <dbReference type="PIRSR" id="PIRSR037299-1"/>
    </source>
</evidence>
<evidence type="ECO:0000256" key="1">
    <source>
        <dbReference type="ARBA" id="ARBA00000822"/>
    </source>
</evidence>
<evidence type="ECO:0000256" key="4">
    <source>
        <dbReference type="ARBA" id="ARBA00022622"/>
    </source>
</evidence>
<dbReference type="OrthoDB" id="4781at2759"/>
<comment type="caution">
    <text evidence="22">The sequence shown here is derived from an EMBL/GenBank/DDBJ whole genome shotgun (WGS) entry which is preliminary data.</text>
</comment>
<keyword evidence="14" id="KW-0961">Cell wall biogenesis/degradation</keyword>
<evidence type="ECO:0000256" key="9">
    <source>
        <dbReference type="ARBA" id="ARBA00023136"/>
    </source>
</evidence>
<keyword evidence="4" id="KW-0336">GPI-anchor</keyword>
<feature type="compositionally biased region" description="Low complexity" evidence="19">
    <location>
        <begin position="281"/>
        <end position="311"/>
    </location>
</feature>
<evidence type="ECO:0000256" key="18">
    <source>
        <dbReference type="PIRSR" id="PIRSR037299-2"/>
    </source>
</evidence>
<feature type="compositionally biased region" description="Polar residues" evidence="19">
    <location>
        <begin position="312"/>
        <end position="326"/>
    </location>
</feature>
<evidence type="ECO:0000256" key="15">
    <source>
        <dbReference type="ARBA" id="ARBA00038074"/>
    </source>
</evidence>
<dbReference type="GO" id="GO:0031505">
    <property type="term" value="P:fungal-type cell wall organization"/>
    <property type="evidence" value="ECO:0007669"/>
    <property type="project" value="TreeGrafter"/>
</dbReference>
<evidence type="ECO:0000256" key="19">
    <source>
        <dbReference type="SAM" id="MobiDB-lite"/>
    </source>
</evidence>
<dbReference type="GO" id="GO:0098552">
    <property type="term" value="C:side of membrane"/>
    <property type="evidence" value="ECO:0007669"/>
    <property type="project" value="UniProtKB-KW"/>
</dbReference>
<dbReference type="InterPro" id="IPR013320">
    <property type="entry name" value="ConA-like_dom_sf"/>
</dbReference>
<keyword evidence="8 16" id="KW-0378">Hydrolase</keyword>
<name>A0A0J9XJ89_GEOCN</name>
<evidence type="ECO:0000256" key="8">
    <source>
        <dbReference type="ARBA" id="ARBA00022801"/>
    </source>
</evidence>
<dbReference type="EMBL" id="CCBN010000022">
    <property type="protein sequence ID" value="CDO57550.1"/>
    <property type="molecule type" value="Genomic_DNA"/>
</dbReference>
<dbReference type="InterPro" id="IPR017168">
    <property type="entry name" value="CHR-like"/>
</dbReference>
<protein>
    <recommendedName>
        <fullName evidence="16">Crh-like protein</fullName>
        <ecNumber evidence="16">3.2.-.-</ecNumber>
    </recommendedName>
</protein>
<feature type="chain" id="PRO_5012904252" description="Crh-like protein" evidence="20">
    <location>
        <begin position="16"/>
        <end position="475"/>
    </location>
</feature>
<evidence type="ECO:0000256" key="12">
    <source>
        <dbReference type="ARBA" id="ARBA00023288"/>
    </source>
</evidence>
<evidence type="ECO:0000256" key="20">
    <source>
        <dbReference type="SAM" id="SignalP"/>
    </source>
</evidence>
<dbReference type="GO" id="GO:0009277">
    <property type="term" value="C:fungal-type cell wall"/>
    <property type="evidence" value="ECO:0007669"/>
    <property type="project" value="TreeGrafter"/>
</dbReference>
<evidence type="ECO:0000256" key="7">
    <source>
        <dbReference type="ARBA" id="ARBA00022729"/>
    </source>
</evidence>
<proteinExistence type="inferred from homology"/>
<sequence>MLFLVYLYFFQVISAQTYTSCNPLIDMCDPVPALSSLLVTDFRQINSPEIDRYDPYLTVNKVTYLNDLGAQFEISERGDSPTVESDFFIMFGRIEFEAQAAPGRGIISSMVLISEDLDEIDIEWIGSDTAQVQTNYFSKGDTSTYDRGGFHAVETPQQQFHTYTIDWTKDSITWGIDGNIVRTLVNNGENYYPQSPMQVRFGSWAGGDPSNSPGTIEWAGGPTDYSQGPYNFYVRTLSVQDYSTGKEYAYTDHSGTWTSIQAVDGEINGDPKFTSNYADTNNGDNGSEGNNESDNNSDNNGPSVVVVDGNSEPSATVPTESFQPPTLTFVPPVNDPSSAIVSAPPITTVYTDNGSTGFVISTVWDSSIGSDVNPGSGEEASNENGGTMTFQFDEGSSNKLKRHYNVQDVNAVATPTSSAINYRVGGSIGNARFGQGKANDNSMTANSASKANICLFSSTAGLAMFLYTVFGSLVF</sequence>
<dbReference type="PIRSF" id="PIRSF037299">
    <property type="entry name" value="Glycosidase_CRH1_prd"/>
    <property type="match status" value="1"/>
</dbReference>
<evidence type="ECO:0000259" key="21">
    <source>
        <dbReference type="PROSITE" id="PS51762"/>
    </source>
</evidence>
<evidence type="ECO:0000256" key="3">
    <source>
        <dbReference type="ARBA" id="ARBA00004589"/>
    </source>
</evidence>
<evidence type="ECO:0000256" key="2">
    <source>
        <dbReference type="ARBA" id="ARBA00004196"/>
    </source>
</evidence>
<feature type="disulfide bond" evidence="18">
    <location>
        <begin position="21"/>
        <end position="28"/>
    </location>
</feature>
<reference evidence="22" key="1">
    <citation type="submission" date="2014-03" db="EMBL/GenBank/DDBJ databases">
        <authorList>
            <person name="Casaregola S."/>
        </authorList>
    </citation>
    <scope>NUCLEOTIDE SEQUENCE [LARGE SCALE GENOMIC DNA]</scope>
    <source>
        <strain evidence="22">CLIB 918</strain>
    </source>
</reference>
<comment type="subcellular location">
    <subcellularLocation>
        <location evidence="2">Cell envelope</location>
    </subcellularLocation>
    <subcellularLocation>
        <location evidence="3">Membrane</location>
        <topology evidence="3">Lipid-anchor</topology>
        <topology evidence="3">GPI-anchor</topology>
    </subcellularLocation>
</comment>
<dbReference type="EC" id="3.2.-.-" evidence="16"/>
<keyword evidence="12" id="KW-0449">Lipoprotein</keyword>
<evidence type="ECO:0000256" key="6">
    <source>
        <dbReference type="ARBA" id="ARBA00022679"/>
    </source>
</evidence>